<dbReference type="RefSeq" id="WP_311699521.1">
    <property type="nucleotide sequence ID" value="NZ_JAVREY010000066.1"/>
</dbReference>
<gene>
    <name evidence="1" type="ORF">RM764_34665</name>
</gene>
<protein>
    <submittedName>
        <fullName evidence="1">Uncharacterized protein</fullName>
    </submittedName>
</protein>
<evidence type="ECO:0000313" key="1">
    <source>
        <dbReference type="EMBL" id="MDT0468073.1"/>
    </source>
</evidence>
<keyword evidence="2" id="KW-1185">Reference proteome</keyword>
<organism evidence="1 2">
    <name type="scientific">Streptomyces gibsoniae</name>
    <dbReference type="NCBI Taxonomy" id="3075529"/>
    <lineage>
        <taxon>Bacteria</taxon>
        <taxon>Bacillati</taxon>
        <taxon>Actinomycetota</taxon>
        <taxon>Actinomycetes</taxon>
        <taxon>Kitasatosporales</taxon>
        <taxon>Streptomycetaceae</taxon>
        <taxon>Streptomyces</taxon>
    </lineage>
</organism>
<accession>A0ABU2U4J0</accession>
<dbReference type="Proteomes" id="UP001183809">
    <property type="component" value="Unassembled WGS sequence"/>
</dbReference>
<evidence type="ECO:0000313" key="2">
    <source>
        <dbReference type="Proteomes" id="UP001183809"/>
    </source>
</evidence>
<sequence length="53" mass="5815">MESITAAWWKSVWVSTPPTTTIWSPCCVLLSFRAMREGAHGPVGRLDKTVVGP</sequence>
<comment type="caution">
    <text evidence="1">The sequence shown here is derived from an EMBL/GenBank/DDBJ whole genome shotgun (WGS) entry which is preliminary data.</text>
</comment>
<proteinExistence type="predicted"/>
<name>A0ABU2U4J0_9ACTN</name>
<dbReference type="EMBL" id="JAVREY010000066">
    <property type="protein sequence ID" value="MDT0468073.1"/>
    <property type="molecule type" value="Genomic_DNA"/>
</dbReference>
<reference evidence="2" key="1">
    <citation type="submission" date="2023-07" db="EMBL/GenBank/DDBJ databases">
        <title>30 novel species of actinomycetes from the DSMZ collection.</title>
        <authorList>
            <person name="Nouioui I."/>
        </authorList>
    </citation>
    <scope>NUCLEOTIDE SEQUENCE [LARGE SCALE GENOMIC DNA]</scope>
    <source>
        <strain evidence="2">DSM 41699</strain>
    </source>
</reference>